<organism evidence="2 3">
    <name type="scientific">Virgibacillus sediminis</name>
    <dbReference type="NCBI Taxonomy" id="202260"/>
    <lineage>
        <taxon>Bacteria</taxon>
        <taxon>Bacillati</taxon>
        <taxon>Bacillota</taxon>
        <taxon>Bacilli</taxon>
        <taxon>Bacillales</taxon>
        <taxon>Bacillaceae</taxon>
        <taxon>Virgibacillus</taxon>
    </lineage>
</organism>
<dbReference type="EMBL" id="JBHRRZ010000003">
    <property type="protein sequence ID" value="MFC2947329.1"/>
    <property type="molecule type" value="Genomic_DNA"/>
</dbReference>
<evidence type="ECO:0000313" key="2">
    <source>
        <dbReference type="EMBL" id="MFC2947329.1"/>
    </source>
</evidence>
<proteinExistence type="predicted"/>
<gene>
    <name evidence="2" type="ORF">ACFODW_02970</name>
</gene>
<keyword evidence="3" id="KW-1185">Reference proteome</keyword>
<comment type="caution">
    <text evidence="2">The sequence shown here is derived from an EMBL/GenBank/DDBJ whole genome shotgun (WGS) entry which is preliminary data.</text>
</comment>
<keyword evidence="1" id="KW-0472">Membrane</keyword>
<keyword evidence="1" id="KW-1133">Transmembrane helix</keyword>
<feature type="transmembrane region" description="Helical" evidence="1">
    <location>
        <begin position="35"/>
        <end position="55"/>
    </location>
</feature>
<reference evidence="3" key="1">
    <citation type="journal article" date="2019" name="Int. J. Syst. Evol. Microbiol.">
        <title>The Global Catalogue of Microorganisms (GCM) 10K type strain sequencing project: providing services to taxonomists for standard genome sequencing and annotation.</title>
        <authorList>
            <consortium name="The Broad Institute Genomics Platform"/>
            <consortium name="The Broad Institute Genome Sequencing Center for Infectious Disease"/>
            <person name="Wu L."/>
            <person name="Ma J."/>
        </authorList>
    </citation>
    <scope>NUCLEOTIDE SEQUENCE [LARGE SCALE GENOMIC DNA]</scope>
    <source>
        <strain evidence="3">KCTC 13193</strain>
    </source>
</reference>
<protein>
    <submittedName>
        <fullName evidence="2">Uncharacterized protein</fullName>
    </submittedName>
</protein>
<accession>A0ABV7A399</accession>
<feature type="transmembrane region" description="Helical" evidence="1">
    <location>
        <begin position="6"/>
        <end position="23"/>
    </location>
</feature>
<keyword evidence="1" id="KW-0812">Transmembrane</keyword>
<dbReference type="Proteomes" id="UP001595387">
    <property type="component" value="Unassembled WGS sequence"/>
</dbReference>
<dbReference type="RefSeq" id="WP_390302734.1">
    <property type="nucleotide sequence ID" value="NZ_JBHRRZ010000003.1"/>
</dbReference>
<feature type="transmembrane region" description="Helical" evidence="1">
    <location>
        <begin position="67"/>
        <end position="86"/>
    </location>
</feature>
<evidence type="ECO:0000256" key="1">
    <source>
        <dbReference type="SAM" id="Phobius"/>
    </source>
</evidence>
<evidence type="ECO:0000313" key="3">
    <source>
        <dbReference type="Proteomes" id="UP001595387"/>
    </source>
</evidence>
<sequence>MIQSVLTIGIILTAVLVILGLFLAKTLNKASMGGYYPGIFSAFTGLLLVLTSSILGRVDIMGAGLGGWGIAFMFAGAISLIITSIFDARANAEA</sequence>
<name>A0ABV7A399_9BACI</name>